<dbReference type="PANTHER" id="PTHR34856">
    <property type="entry name" value="PROTEIN NRFD"/>
    <property type="match status" value="1"/>
</dbReference>
<dbReference type="Proteomes" id="UP000317977">
    <property type="component" value="Unassembled WGS sequence"/>
</dbReference>
<keyword evidence="3" id="KW-1003">Cell membrane</keyword>
<evidence type="ECO:0000256" key="3">
    <source>
        <dbReference type="ARBA" id="ARBA00022475"/>
    </source>
</evidence>
<feature type="transmembrane region" description="Helical" evidence="7">
    <location>
        <begin position="311"/>
        <end position="332"/>
    </location>
</feature>
<dbReference type="OrthoDB" id="9768846at2"/>
<evidence type="ECO:0000256" key="7">
    <source>
        <dbReference type="SAM" id="Phobius"/>
    </source>
</evidence>
<keyword evidence="4 7" id="KW-0812">Transmembrane</keyword>
<dbReference type="RefSeq" id="WP_146537346.1">
    <property type="nucleotide sequence ID" value="NZ_SJPX01000006.1"/>
</dbReference>
<dbReference type="EMBL" id="SJPX01000006">
    <property type="protein sequence ID" value="TWU46915.1"/>
    <property type="molecule type" value="Genomic_DNA"/>
</dbReference>
<dbReference type="InterPro" id="IPR052049">
    <property type="entry name" value="Electron_transfer_protein"/>
</dbReference>
<dbReference type="NCBIfam" id="NF045798">
    <property type="entry name" value="DsrP"/>
    <property type="match status" value="1"/>
</dbReference>
<reference evidence="8 9" key="1">
    <citation type="submission" date="2019-02" db="EMBL/GenBank/DDBJ databases">
        <title>Deep-cultivation of Planctomycetes and their phenomic and genomic characterization uncovers novel biology.</title>
        <authorList>
            <person name="Wiegand S."/>
            <person name="Jogler M."/>
            <person name="Boedeker C."/>
            <person name="Pinto D."/>
            <person name="Vollmers J."/>
            <person name="Rivas-Marin E."/>
            <person name="Kohn T."/>
            <person name="Peeters S.H."/>
            <person name="Heuer A."/>
            <person name="Rast P."/>
            <person name="Oberbeckmann S."/>
            <person name="Bunk B."/>
            <person name="Jeske O."/>
            <person name="Meyerdierks A."/>
            <person name="Storesund J.E."/>
            <person name="Kallscheuer N."/>
            <person name="Luecker S."/>
            <person name="Lage O.M."/>
            <person name="Pohl T."/>
            <person name="Merkel B.J."/>
            <person name="Hornburger P."/>
            <person name="Mueller R.-W."/>
            <person name="Bruemmer F."/>
            <person name="Labrenz M."/>
            <person name="Spormann A.M."/>
            <person name="Op Den Camp H."/>
            <person name="Overmann J."/>
            <person name="Amann R."/>
            <person name="Jetten M.S.M."/>
            <person name="Mascher T."/>
            <person name="Medema M.H."/>
            <person name="Devos D.P."/>
            <person name="Kaster A.-K."/>
            <person name="Ovreas L."/>
            <person name="Rohde M."/>
            <person name="Galperin M.Y."/>
            <person name="Jogler C."/>
        </authorList>
    </citation>
    <scope>NUCLEOTIDE SEQUENCE [LARGE SCALE GENOMIC DNA]</scope>
    <source>
        <strain evidence="8 9">Poly59</strain>
    </source>
</reference>
<keyword evidence="6 7" id="KW-0472">Membrane</keyword>
<dbReference type="Pfam" id="PF03916">
    <property type="entry name" value="NrfD"/>
    <property type="match status" value="1"/>
</dbReference>
<proteinExistence type="inferred from homology"/>
<feature type="transmembrane region" description="Helical" evidence="7">
    <location>
        <begin position="224"/>
        <end position="247"/>
    </location>
</feature>
<accession>A0A5C6EEJ7</accession>
<feature type="transmembrane region" description="Helical" evidence="7">
    <location>
        <begin position="75"/>
        <end position="101"/>
    </location>
</feature>
<dbReference type="InterPro" id="IPR054823">
    <property type="entry name" value="DsrP-like"/>
</dbReference>
<evidence type="ECO:0000256" key="4">
    <source>
        <dbReference type="ARBA" id="ARBA00022692"/>
    </source>
</evidence>
<evidence type="ECO:0000256" key="1">
    <source>
        <dbReference type="ARBA" id="ARBA00004651"/>
    </source>
</evidence>
<comment type="similarity">
    <text evidence="2">Belongs to the NrfD family.</text>
</comment>
<evidence type="ECO:0000313" key="8">
    <source>
        <dbReference type="EMBL" id="TWU46915.1"/>
    </source>
</evidence>
<feature type="transmembrane region" description="Helical" evidence="7">
    <location>
        <begin position="108"/>
        <end position="129"/>
    </location>
</feature>
<feature type="transmembrane region" description="Helical" evidence="7">
    <location>
        <begin position="189"/>
        <end position="212"/>
    </location>
</feature>
<evidence type="ECO:0000256" key="6">
    <source>
        <dbReference type="ARBA" id="ARBA00023136"/>
    </source>
</evidence>
<evidence type="ECO:0000256" key="2">
    <source>
        <dbReference type="ARBA" id="ARBA00008929"/>
    </source>
</evidence>
<feature type="transmembrane region" description="Helical" evidence="7">
    <location>
        <begin position="149"/>
        <end position="177"/>
    </location>
</feature>
<keyword evidence="5 7" id="KW-1133">Transmembrane helix</keyword>
<feature type="transmembrane region" description="Helical" evidence="7">
    <location>
        <begin position="339"/>
        <end position="356"/>
    </location>
</feature>
<dbReference type="InterPro" id="IPR005614">
    <property type="entry name" value="NrfD-like"/>
</dbReference>
<feature type="transmembrane region" description="Helical" evidence="7">
    <location>
        <begin position="389"/>
        <end position="407"/>
    </location>
</feature>
<sequence length="416" mass="46159">MSSSTVTPTESDSHITSYPRFIGRSLWLATEGSFAFYAWMTMLTALFLVGANAWANQVAGGMISTHMTDHVSWGLYIANFTFMVGLAAGGVMMVIPAYLYHDRKMHDVVIIGELLAIAAIVMCLMFVVADLGRPDRFWHMVPGIGKFNFPISMLTWDVIVLNGYLILNLHICGYLLYMRFLGRQPNPVWYVPFVMLSIIWAISIHTVTAFLYCGLGGRPFWNTALLAPRFLASAFVSGPAFIIVTMAMMRGLTQVKGLERPIATLTKIIRVTILINLLMVVSELFTEFYTGGSHVSAAKYLFFGLHGKTALVPWTWTAIGLNITAACLFLWPGLLGPKFRWLLVSACLMAFVGAWIEKGMGLIVPGFIPSTLHEVVEYVPSMLEWKVTIGIWAFGLMVFTIAIKTALPTLRQSEPS</sequence>
<comment type="subcellular location">
    <subcellularLocation>
        <location evidence="1">Cell membrane</location>
        <topology evidence="1">Multi-pass membrane protein</topology>
    </subcellularLocation>
</comment>
<organism evidence="8 9">
    <name type="scientific">Rubripirellula reticaptiva</name>
    <dbReference type="NCBI Taxonomy" id="2528013"/>
    <lineage>
        <taxon>Bacteria</taxon>
        <taxon>Pseudomonadati</taxon>
        <taxon>Planctomycetota</taxon>
        <taxon>Planctomycetia</taxon>
        <taxon>Pirellulales</taxon>
        <taxon>Pirellulaceae</taxon>
        <taxon>Rubripirellula</taxon>
    </lineage>
</organism>
<dbReference type="AlphaFoldDB" id="A0A5C6EEJ7"/>
<gene>
    <name evidence="8" type="ORF">Poly59_58890</name>
</gene>
<evidence type="ECO:0000256" key="5">
    <source>
        <dbReference type="ARBA" id="ARBA00022989"/>
    </source>
</evidence>
<comment type="caution">
    <text evidence="8">The sequence shown here is derived from an EMBL/GenBank/DDBJ whole genome shotgun (WGS) entry which is preliminary data.</text>
</comment>
<feature type="transmembrane region" description="Helical" evidence="7">
    <location>
        <begin position="268"/>
        <end position="291"/>
    </location>
</feature>
<feature type="transmembrane region" description="Helical" evidence="7">
    <location>
        <begin position="34"/>
        <end position="55"/>
    </location>
</feature>
<name>A0A5C6EEJ7_9BACT</name>
<evidence type="ECO:0000313" key="9">
    <source>
        <dbReference type="Proteomes" id="UP000317977"/>
    </source>
</evidence>
<keyword evidence="9" id="KW-1185">Reference proteome</keyword>
<dbReference type="Gene3D" id="1.20.1630.10">
    <property type="entry name" value="Formate dehydrogenase/DMSO reductase domain"/>
    <property type="match status" value="1"/>
</dbReference>
<dbReference type="GO" id="GO:0005886">
    <property type="term" value="C:plasma membrane"/>
    <property type="evidence" value="ECO:0007669"/>
    <property type="project" value="UniProtKB-SubCell"/>
</dbReference>
<dbReference type="PANTHER" id="PTHR34856:SF2">
    <property type="entry name" value="PROTEIN NRFD"/>
    <property type="match status" value="1"/>
</dbReference>
<protein>
    <submittedName>
        <fullName evidence="8">Polysulfide reductase, NrfD</fullName>
    </submittedName>
</protein>